<proteinExistence type="predicted"/>
<name>A0A3G2RA93_9FIRM</name>
<dbReference type="EMBL" id="CP033169">
    <property type="protein sequence ID" value="AYO32356.1"/>
    <property type="molecule type" value="Genomic_DNA"/>
</dbReference>
<evidence type="ECO:0000313" key="5">
    <source>
        <dbReference type="Proteomes" id="UP000280960"/>
    </source>
</evidence>
<reference evidence="4 5" key="1">
    <citation type="submission" date="2018-10" db="EMBL/GenBank/DDBJ databases">
        <authorList>
            <person name="Zhang X."/>
        </authorList>
    </citation>
    <scope>NUCLEOTIDE SEQUENCE [LARGE SCALE GENOMIC DNA]</scope>
    <source>
        <strain evidence="4 5">SK-G1</strain>
    </source>
</reference>
<gene>
    <name evidence="4" type="ORF">D2962_17235</name>
</gene>
<dbReference type="KEGG" id="bacg:D2962_17235"/>
<protein>
    <submittedName>
        <fullName evidence="4">Peptidase M23</fullName>
    </submittedName>
</protein>
<dbReference type="Gene3D" id="2.70.70.10">
    <property type="entry name" value="Glucose Permease (Domain IIA)"/>
    <property type="match status" value="1"/>
</dbReference>
<feature type="coiled-coil region" evidence="1">
    <location>
        <begin position="129"/>
        <end position="156"/>
    </location>
</feature>
<evidence type="ECO:0000313" key="4">
    <source>
        <dbReference type="EMBL" id="AYO32356.1"/>
    </source>
</evidence>
<accession>A0A3G2RA93</accession>
<keyword evidence="1" id="KW-0175">Coiled coil</keyword>
<keyword evidence="2" id="KW-0472">Membrane</keyword>
<dbReference type="AlphaFoldDB" id="A0A3G2RA93"/>
<keyword evidence="2" id="KW-1133">Transmembrane helix</keyword>
<keyword evidence="5" id="KW-1185">Reference proteome</keyword>
<dbReference type="Pfam" id="PF01551">
    <property type="entry name" value="Peptidase_M23"/>
    <property type="match status" value="1"/>
</dbReference>
<evidence type="ECO:0000256" key="1">
    <source>
        <dbReference type="SAM" id="Coils"/>
    </source>
</evidence>
<dbReference type="InterPro" id="IPR011055">
    <property type="entry name" value="Dup_hybrid_motif"/>
</dbReference>
<organism evidence="4 5">
    <name type="scientific">Biomaibacter acetigenes</name>
    <dbReference type="NCBI Taxonomy" id="2316383"/>
    <lineage>
        <taxon>Bacteria</taxon>
        <taxon>Bacillati</taxon>
        <taxon>Bacillota</taxon>
        <taxon>Clostridia</taxon>
        <taxon>Thermosediminibacterales</taxon>
        <taxon>Tepidanaerobacteraceae</taxon>
        <taxon>Biomaibacter</taxon>
    </lineage>
</organism>
<dbReference type="Proteomes" id="UP000280960">
    <property type="component" value="Chromosome"/>
</dbReference>
<dbReference type="PANTHER" id="PTHR21666:SF270">
    <property type="entry name" value="MUREIN HYDROLASE ACTIVATOR ENVC"/>
    <property type="match status" value="1"/>
</dbReference>
<dbReference type="InterPro" id="IPR050570">
    <property type="entry name" value="Cell_wall_metabolism_enzyme"/>
</dbReference>
<dbReference type="CDD" id="cd12797">
    <property type="entry name" value="M23_peptidase"/>
    <property type="match status" value="1"/>
</dbReference>
<evidence type="ECO:0000259" key="3">
    <source>
        <dbReference type="Pfam" id="PF01551"/>
    </source>
</evidence>
<evidence type="ECO:0000256" key="2">
    <source>
        <dbReference type="SAM" id="Phobius"/>
    </source>
</evidence>
<dbReference type="FunFam" id="2.70.70.10:FF:000006">
    <property type="entry name" value="M23 family peptidase"/>
    <property type="match status" value="1"/>
</dbReference>
<dbReference type="GO" id="GO:0004222">
    <property type="term" value="F:metalloendopeptidase activity"/>
    <property type="evidence" value="ECO:0007669"/>
    <property type="project" value="TreeGrafter"/>
</dbReference>
<sequence length="293" mass="32609">MIVPHSGKSTLSISIPIIILKILGGLFAGIVAAVTIFAVNLSISYKEIKASNQDLTVKVRDYNKLQQQLDYFVKKTQTLEEKMQSLEKLDNDLRSLLKNDPALKKNIDAKQVADNERNYMLASRGGIDREKAMQDLQILESKLPQQEESLKELKNAVIQRNQRLASTPSIWPVDGRITSDFGYRRSPFGFRREFHDGLDIAAPYGTSIRAAADGMVVFVGYKHGYGNMVTISHGYGFETSYGHTSKILVKRGQKVKKGQIIAKVGNTGRSTGPHVHYIVSVNGTLKNPANYLQ</sequence>
<feature type="transmembrane region" description="Helical" evidence="2">
    <location>
        <begin position="13"/>
        <end position="39"/>
    </location>
</feature>
<dbReference type="SUPFAM" id="SSF51261">
    <property type="entry name" value="Duplicated hybrid motif"/>
    <property type="match status" value="1"/>
</dbReference>
<keyword evidence="2" id="KW-0812">Transmembrane</keyword>
<dbReference type="InterPro" id="IPR016047">
    <property type="entry name" value="M23ase_b-sheet_dom"/>
</dbReference>
<dbReference type="PANTHER" id="PTHR21666">
    <property type="entry name" value="PEPTIDASE-RELATED"/>
    <property type="match status" value="1"/>
</dbReference>
<feature type="domain" description="M23ase beta-sheet core" evidence="3">
    <location>
        <begin position="194"/>
        <end position="288"/>
    </location>
</feature>